<name>A0A1H8XWE1_9FIRM</name>
<evidence type="ECO:0000313" key="2">
    <source>
        <dbReference type="EMBL" id="SEP44156.1"/>
    </source>
</evidence>
<organism evidence="2 3">
    <name type="scientific">Propionispora vibrioides</name>
    <dbReference type="NCBI Taxonomy" id="112903"/>
    <lineage>
        <taxon>Bacteria</taxon>
        <taxon>Bacillati</taxon>
        <taxon>Bacillota</taxon>
        <taxon>Negativicutes</taxon>
        <taxon>Selenomonadales</taxon>
        <taxon>Sporomusaceae</taxon>
        <taxon>Propionispora</taxon>
    </lineage>
</organism>
<feature type="domain" description="Uroporphyrinogen decarboxylase (URO-D)" evidence="1">
    <location>
        <begin position="77"/>
        <end position="328"/>
    </location>
</feature>
<dbReference type="EMBL" id="FODY01000031">
    <property type="protein sequence ID" value="SEP44156.1"/>
    <property type="molecule type" value="Genomic_DNA"/>
</dbReference>
<dbReference type="InterPro" id="IPR052024">
    <property type="entry name" value="Methanogen_methyltrans"/>
</dbReference>
<dbReference type="InterPro" id="IPR000257">
    <property type="entry name" value="Uroporphyrinogen_deCOase"/>
</dbReference>
<dbReference type="AlphaFoldDB" id="A0A1H8XWE1"/>
<dbReference type="RefSeq" id="WP_091751323.1">
    <property type="nucleotide sequence ID" value="NZ_FODY01000031.1"/>
</dbReference>
<dbReference type="Pfam" id="PF01208">
    <property type="entry name" value="URO-D"/>
    <property type="match status" value="1"/>
</dbReference>
<evidence type="ECO:0000259" key="1">
    <source>
        <dbReference type="Pfam" id="PF01208"/>
    </source>
</evidence>
<dbReference type="InterPro" id="IPR038071">
    <property type="entry name" value="UROD/MetE-like_sf"/>
</dbReference>
<dbReference type="PANTHER" id="PTHR47099:SF1">
    <property type="entry name" value="METHYLCOBAMIDE:COM METHYLTRANSFERASE MTBA"/>
    <property type="match status" value="1"/>
</dbReference>
<reference evidence="2 3" key="1">
    <citation type="submission" date="2016-10" db="EMBL/GenBank/DDBJ databases">
        <authorList>
            <person name="de Groot N.N."/>
        </authorList>
    </citation>
    <scope>NUCLEOTIDE SEQUENCE [LARGE SCALE GENOMIC DNA]</scope>
    <source>
        <strain evidence="2 3">DSM 13305</strain>
    </source>
</reference>
<dbReference type="GO" id="GO:0004853">
    <property type="term" value="F:uroporphyrinogen decarboxylase activity"/>
    <property type="evidence" value="ECO:0007669"/>
    <property type="project" value="InterPro"/>
</dbReference>
<dbReference type="PANTHER" id="PTHR47099">
    <property type="entry name" value="METHYLCOBAMIDE:COM METHYLTRANSFERASE MTBA"/>
    <property type="match status" value="1"/>
</dbReference>
<gene>
    <name evidence="2" type="ORF">SAMN04490178_13149</name>
</gene>
<dbReference type="Gene3D" id="3.20.20.210">
    <property type="match status" value="1"/>
</dbReference>
<accession>A0A1H8XWE1</accession>
<evidence type="ECO:0000313" key="3">
    <source>
        <dbReference type="Proteomes" id="UP000198847"/>
    </source>
</evidence>
<sequence length="333" mass="36895">MSQTKKQLVLAAFNNEPADRVPVGFWYHFLADPEHAEGLGQPAVVAENIAGLKRFYQDFQPDLVKIMSDGFFAYPNKALFNIASVKAVEGIKPLGENAPWIEEQVDLVKQATSAFGSEVLLFYNIFAAPRYLEFMHSAGDANGNFVKLLREDKAALQHVLDVISEDLAALARRVIRDGKADGIYLSVQNIPRPEVTREIYEEVVAPAERKILAAANEVSENNILHICGYEGTRNDLTWYKDYEAKAINYAANVERINLAEGKKIFGGKAIIGGFDNTKNGVLYRGTKKEIELATEEIVRNAGKTGLIIGADCTVPDDIDVKRLHWVRDKAAAL</sequence>
<dbReference type="Proteomes" id="UP000198847">
    <property type="component" value="Unassembled WGS sequence"/>
</dbReference>
<dbReference type="OrthoDB" id="7375127at2"/>
<protein>
    <submittedName>
        <fullName evidence="2">Uroporphyrinogen decarboxylase</fullName>
    </submittedName>
</protein>
<dbReference type="SUPFAM" id="SSF51726">
    <property type="entry name" value="UROD/MetE-like"/>
    <property type="match status" value="1"/>
</dbReference>
<proteinExistence type="predicted"/>
<dbReference type="STRING" id="112903.SAMN04490178_13149"/>
<keyword evidence="3" id="KW-1185">Reference proteome</keyword>
<dbReference type="GO" id="GO:0006779">
    <property type="term" value="P:porphyrin-containing compound biosynthetic process"/>
    <property type="evidence" value="ECO:0007669"/>
    <property type="project" value="InterPro"/>
</dbReference>